<protein>
    <submittedName>
        <fullName evidence="8">LD-carboxypeptidase</fullName>
    </submittedName>
</protein>
<comment type="similarity">
    <text evidence="1">Belongs to the peptidase S66 family.</text>
</comment>
<evidence type="ECO:0000256" key="1">
    <source>
        <dbReference type="ARBA" id="ARBA00010233"/>
    </source>
</evidence>
<sequence>MLQAPPYLKPGDKVAITAPASKLEATAVEIAVNILKERWGLQVVVGETIGASYHDFAGSDAQRASELQRFLEDDSVNLILAARGGYGVSKILDSLSFEHFSPKWICGFSDLTALLLHINSLGFQAIHGVMAKTMAFDEPSNESLKNLLFGGKVDYVFTHNSEYFIEGKAEGEAIGGNLCLLANSVGSKSDISFDGKILFLEDISEYLYSIDRMLVQLGRAEKLAKLAGLVVGDFSDCKENDEPFGKNFQEIILEHISKYSYPVAFGFEFGHENRNFAIRMGETLSLDVNKFESKLKSI</sequence>
<evidence type="ECO:0000256" key="4">
    <source>
        <dbReference type="ARBA" id="ARBA00022801"/>
    </source>
</evidence>
<keyword evidence="9" id="KW-1185">Reference proteome</keyword>
<dbReference type="Gene3D" id="3.40.50.10740">
    <property type="entry name" value="Class I glutamine amidotransferase-like"/>
    <property type="match status" value="1"/>
</dbReference>
<dbReference type="InterPro" id="IPR040449">
    <property type="entry name" value="Peptidase_S66_N"/>
</dbReference>
<proteinExistence type="inferred from homology"/>
<dbReference type="PANTHER" id="PTHR30237">
    <property type="entry name" value="MURAMOYLTETRAPEPTIDE CARBOXYPEPTIDASE"/>
    <property type="match status" value="1"/>
</dbReference>
<dbReference type="InterPro" id="IPR029062">
    <property type="entry name" value="Class_I_gatase-like"/>
</dbReference>
<dbReference type="Proteomes" id="UP001595616">
    <property type="component" value="Unassembled WGS sequence"/>
</dbReference>
<dbReference type="EMBL" id="JBHRYQ010000001">
    <property type="protein sequence ID" value="MFC3810438.1"/>
    <property type="molecule type" value="Genomic_DNA"/>
</dbReference>
<evidence type="ECO:0000259" key="7">
    <source>
        <dbReference type="Pfam" id="PF17676"/>
    </source>
</evidence>
<gene>
    <name evidence="8" type="ORF">ACFOOI_07235</name>
</gene>
<dbReference type="SUPFAM" id="SSF141986">
    <property type="entry name" value="LD-carboxypeptidase A C-terminal domain-like"/>
    <property type="match status" value="1"/>
</dbReference>
<evidence type="ECO:0000256" key="3">
    <source>
        <dbReference type="ARBA" id="ARBA00022670"/>
    </source>
</evidence>
<feature type="domain" description="LD-carboxypeptidase C-terminal" evidence="7">
    <location>
        <begin position="170"/>
        <end position="285"/>
    </location>
</feature>
<dbReference type="PANTHER" id="PTHR30237:SF2">
    <property type="entry name" value="MUREIN TETRAPEPTIDE CARBOXYPEPTIDASE"/>
    <property type="match status" value="1"/>
</dbReference>
<dbReference type="SUPFAM" id="SSF52317">
    <property type="entry name" value="Class I glutamine amidotransferase-like"/>
    <property type="match status" value="1"/>
</dbReference>
<dbReference type="Pfam" id="PF02016">
    <property type="entry name" value="Peptidase_S66"/>
    <property type="match status" value="1"/>
</dbReference>
<dbReference type="Gene3D" id="3.50.30.60">
    <property type="entry name" value="LD-carboxypeptidase A C-terminal domain-like"/>
    <property type="match status" value="1"/>
</dbReference>
<evidence type="ECO:0000256" key="5">
    <source>
        <dbReference type="ARBA" id="ARBA00022825"/>
    </source>
</evidence>
<organism evidence="8 9">
    <name type="scientific">Lacihabitans lacunae</name>
    <dbReference type="NCBI Taxonomy" id="1028214"/>
    <lineage>
        <taxon>Bacteria</taxon>
        <taxon>Pseudomonadati</taxon>
        <taxon>Bacteroidota</taxon>
        <taxon>Cytophagia</taxon>
        <taxon>Cytophagales</taxon>
        <taxon>Leadbetterellaceae</taxon>
        <taxon>Lacihabitans</taxon>
    </lineage>
</organism>
<feature type="domain" description="LD-carboxypeptidase N-terminal" evidence="6">
    <location>
        <begin position="14"/>
        <end position="128"/>
    </location>
</feature>
<dbReference type="InterPro" id="IPR003507">
    <property type="entry name" value="S66_fam"/>
</dbReference>
<dbReference type="InterPro" id="IPR027478">
    <property type="entry name" value="LdcA_N"/>
</dbReference>
<reference evidence="9" key="1">
    <citation type="journal article" date="2019" name="Int. J. Syst. Evol. Microbiol.">
        <title>The Global Catalogue of Microorganisms (GCM) 10K type strain sequencing project: providing services to taxonomists for standard genome sequencing and annotation.</title>
        <authorList>
            <consortium name="The Broad Institute Genomics Platform"/>
            <consortium name="The Broad Institute Genome Sequencing Center for Infectious Disease"/>
            <person name="Wu L."/>
            <person name="Ma J."/>
        </authorList>
    </citation>
    <scope>NUCLEOTIDE SEQUENCE [LARGE SCALE GENOMIC DNA]</scope>
    <source>
        <strain evidence="9">CECT 7956</strain>
    </source>
</reference>
<evidence type="ECO:0000259" key="6">
    <source>
        <dbReference type="Pfam" id="PF02016"/>
    </source>
</evidence>
<keyword evidence="3" id="KW-0645">Protease</keyword>
<name>A0ABV7YSU0_9BACT</name>
<keyword evidence="4" id="KW-0378">Hydrolase</keyword>
<keyword evidence="5" id="KW-0720">Serine protease</keyword>
<dbReference type="InterPro" id="IPR027461">
    <property type="entry name" value="Carboxypeptidase_A_C_sf"/>
</dbReference>
<accession>A0ABV7YSU0</accession>
<dbReference type="Pfam" id="PF17676">
    <property type="entry name" value="Peptidase_S66C"/>
    <property type="match status" value="1"/>
</dbReference>
<dbReference type="PIRSF" id="PIRSF028757">
    <property type="entry name" value="LD-carboxypeptidase"/>
    <property type="match status" value="1"/>
</dbReference>
<comment type="caution">
    <text evidence="8">The sequence shown here is derived from an EMBL/GenBank/DDBJ whole genome shotgun (WGS) entry which is preliminary data.</text>
</comment>
<evidence type="ECO:0000313" key="8">
    <source>
        <dbReference type="EMBL" id="MFC3810438.1"/>
    </source>
</evidence>
<dbReference type="RefSeq" id="WP_379836581.1">
    <property type="nucleotide sequence ID" value="NZ_JBHRYQ010000001.1"/>
</dbReference>
<dbReference type="CDD" id="cd07025">
    <property type="entry name" value="Peptidase_S66"/>
    <property type="match status" value="1"/>
</dbReference>
<keyword evidence="2" id="KW-0121">Carboxypeptidase</keyword>
<dbReference type="InterPro" id="IPR040921">
    <property type="entry name" value="Peptidase_S66C"/>
</dbReference>
<evidence type="ECO:0000256" key="2">
    <source>
        <dbReference type="ARBA" id="ARBA00022645"/>
    </source>
</evidence>
<evidence type="ECO:0000313" key="9">
    <source>
        <dbReference type="Proteomes" id="UP001595616"/>
    </source>
</evidence>